<comment type="caution">
    <text evidence="1">The sequence shown here is derived from an EMBL/GenBank/DDBJ whole genome shotgun (WGS) entry which is preliminary data.</text>
</comment>
<dbReference type="EMBL" id="ADZX01000437">
    <property type="protein sequence ID" value="EFK96611.1"/>
    <property type="molecule type" value="Genomic_DNA"/>
</dbReference>
<sequence>MCGAAPVAVFLHCMKLLGARKASIALYQTSGEVSGDYNSVVGYAGIIVQ</sequence>
<dbReference type="Gene3D" id="3.40.830.10">
    <property type="entry name" value="LigB-like"/>
    <property type="match status" value="1"/>
</dbReference>
<dbReference type="InterPro" id="IPR002737">
    <property type="entry name" value="MEMO1_fam"/>
</dbReference>
<reference evidence="1" key="2">
    <citation type="journal article" date="2011" name="Microb. Ecol.">
        <title>Taxonomic and Functional Metagenomic Profiling of the Microbial Community in the Anoxic Sediment of a Sub-saline Shallow Lake (Laguna de Carrizo, Central Spain).</title>
        <authorList>
            <person name="Ferrer M."/>
            <person name="Guazzaroni M.E."/>
            <person name="Richter M."/>
            <person name="Garcia-Salamanca A."/>
            <person name="Yarza P."/>
            <person name="Suarez-Suarez A."/>
            <person name="Solano J."/>
            <person name="Alcaide M."/>
            <person name="van Dillewijn P."/>
            <person name="Molina-Henares M.A."/>
            <person name="Lopez-Cortes N."/>
            <person name="Al-Ramahi Y."/>
            <person name="Guerrero C."/>
            <person name="Acosta A."/>
            <person name="de Eugenio L.I."/>
            <person name="Martinez V."/>
            <person name="Marques S."/>
            <person name="Rojo F."/>
            <person name="Santero E."/>
            <person name="Genilloud O."/>
            <person name="Perez-Perez J."/>
            <person name="Rossello-Mora R."/>
            <person name="Ramos J.L."/>
        </authorList>
    </citation>
    <scope>NUCLEOTIDE SEQUENCE</scope>
</reference>
<gene>
    <name evidence="1" type="ORF">LDC_1367</name>
</gene>
<dbReference type="Pfam" id="PF01875">
    <property type="entry name" value="Memo"/>
    <property type="match status" value="1"/>
</dbReference>
<reference evidence="1" key="1">
    <citation type="submission" date="2010-07" db="EMBL/GenBank/DDBJ databases">
        <authorList>
            <consortium name="CONSOLIDER consortium CSD2007-00005"/>
            <person name="Guazzaroni M.-E."/>
            <person name="Richter M."/>
            <person name="Garcia-Salamanca A."/>
            <person name="Yarza P."/>
            <person name="Ferrer M."/>
        </authorList>
    </citation>
    <scope>NUCLEOTIDE SEQUENCE</scope>
</reference>
<dbReference type="NCBIfam" id="TIGR04336">
    <property type="entry name" value="AmmeMemoSam_B"/>
    <property type="match status" value="1"/>
</dbReference>
<evidence type="ECO:0008006" key="2">
    <source>
        <dbReference type="Google" id="ProtNLM"/>
    </source>
</evidence>
<proteinExistence type="predicted"/>
<accession>D9PIK9</accession>
<organism evidence="1">
    <name type="scientific">sediment metagenome</name>
    <dbReference type="NCBI Taxonomy" id="749907"/>
    <lineage>
        <taxon>unclassified sequences</taxon>
        <taxon>metagenomes</taxon>
        <taxon>ecological metagenomes</taxon>
    </lineage>
</organism>
<dbReference type="AlphaFoldDB" id="D9PIK9"/>
<evidence type="ECO:0000313" key="1">
    <source>
        <dbReference type="EMBL" id="EFK96611.1"/>
    </source>
</evidence>
<name>D9PIK9_9ZZZZ</name>
<protein>
    <recommendedName>
        <fullName evidence="2">AmmeMemoRadiSam system protein B</fullName>
    </recommendedName>
</protein>